<evidence type="ECO:0000256" key="3">
    <source>
        <dbReference type="SAM" id="MobiDB-lite"/>
    </source>
</evidence>
<dbReference type="Gene3D" id="3.60.130.10">
    <property type="entry name" value="Clavaminate synthase-like"/>
    <property type="match status" value="1"/>
</dbReference>
<keyword evidence="2" id="KW-0045">Antibiotic biosynthesis</keyword>
<dbReference type="InterPro" id="IPR003819">
    <property type="entry name" value="TauD/TfdA-like"/>
</dbReference>
<dbReference type="InterPro" id="IPR050411">
    <property type="entry name" value="AlphaKG_dependent_hydroxylases"/>
</dbReference>
<dbReference type="InterPro" id="IPR042098">
    <property type="entry name" value="TauD-like_sf"/>
</dbReference>
<feature type="region of interest" description="Disordered" evidence="3">
    <location>
        <begin position="326"/>
        <end position="345"/>
    </location>
</feature>
<dbReference type="GO" id="GO:0017000">
    <property type="term" value="P:antibiotic biosynthetic process"/>
    <property type="evidence" value="ECO:0007669"/>
    <property type="project" value="UniProtKB-KW"/>
</dbReference>
<reference evidence="5" key="1">
    <citation type="submission" date="2015-10" db="EMBL/GenBank/DDBJ databases">
        <authorList>
            <person name="Gilbert D.G."/>
        </authorList>
    </citation>
    <scope>NUCLEOTIDE SEQUENCE</scope>
</reference>
<dbReference type="SUPFAM" id="SSF51197">
    <property type="entry name" value="Clavaminate synthase-like"/>
    <property type="match status" value="1"/>
</dbReference>
<accession>A0A160TY03</accession>
<organism evidence="5">
    <name type="scientific">hydrothermal vent metagenome</name>
    <dbReference type="NCBI Taxonomy" id="652676"/>
    <lineage>
        <taxon>unclassified sequences</taxon>
        <taxon>metagenomes</taxon>
        <taxon>ecological metagenomes</taxon>
    </lineage>
</organism>
<dbReference type="PANTHER" id="PTHR10696:SF56">
    <property type="entry name" value="TAUD_TFDA-LIKE DOMAIN-CONTAINING PROTEIN"/>
    <property type="match status" value="1"/>
</dbReference>
<name>A0A160TY03_9ZZZZ</name>
<keyword evidence="1" id="KW-0560">Oxidoreductase</keyword>
<evidence type="ECO:0000313" key="5">
    <source>
        <dbReference type="EMBL" id="CUS54692.1"/>
    </source>
</evidence>
<dbReference type="GO" id="GO:0016491">
    <property type="term" value="F:oxidoreductase activity"/>
    <property type="evidence" value="ECO:0007669"/>
    <property type="project" value="UniProtKB-KW"/>
</dbReference>
<gene>
    <name evidence="5" type="ORF">MGWOODY_XGa918</name>
</gene>
<feature type="domain" description="TauD/TfdA-like" evidence="4">
    <location>
        <begin position="50"/>
        <end position="303"/>
    </location>
</feature>
<evidence type="ECO:0000256" key="1">
    <source>
        <dbReference type="ARBA" id="ARBA00023002"/>
    </source>
</evidence>
<proteinExistence type="predicted"/>
<dbReference type="AlphaFoldDB" id="A0A160TY03"/>
<sequence length="345" mass="39396">MTPSRKIDPAVWYRADWEQCDDWIIELTDKEIQELKDAVSRSQAVPIANLRAGSFTLPAFASRIRKLRTELIYGRGFAVIRGLPVHEWDRESSARAYYGIGCHLGVPVSQNAQGHLLGHVYDLDLDPLDPLNRVYQTNYRQLFHTDSTDIVGLLCLQPARIGGLSSICSSSTIYHEIAERRPDLLKVLCRRFHIDRKGETPEGENETYEMAVFYPGEERVTCIYARDFIDAAQRHSHIPPLTTEQVDALNFMDELASSDDLRLDIEFLPGDMQFLHNHQILHARTSYEDWPEPERRRHLLRLWLSVADGRSLPVDFEARYGKIEPGQPRGGIRVPGATLQAPLEP</sequence>
<dbReference type="PANTHER" id="PTHR10696">
    <property type="entry name" value="GAMMA-BUTYROBETAINE HYDROXYLASE-RELATED"/>
    <property type="match status" value="1"/>
</dbReference>
<evidence type="ECO:0000259" key="4">
    <source>
        <dbReference type="Pfam" id="PF02668"/>
    </source>
</evidence>
<dbReference type="EMBL" id="CZRL01000104">
    <property type="protein sequence ID" value="CUS54692.1"/>
    <property type="molecule type" value="Genomic_DNA"/>
</dbReference>
<dbReference type="Pfam" id="PF02668">
    <property type="entry name" value="TauD"/>
    <property type="match status" value="1"/>
</dbReference>
<evidence type="ECO:0000256" key="2">
    <source>
        <dbReference type="ARBA" id="ARBA00023194"/>
    </source>
</evidence>
<protein>
    <recommendedName>
        <fullName evidence="4">TauD/TfdA-like domain-containing protein</fullName>
    </recommendedName>
</protein>